<evidence type="ECO:0000313" key="2">
    <source>
        <dbReference type="EMBL" id="CAH4033701.1"/>
    </source>
</evidence>
<gene>
    <name evidence="2" type="ORF">PIBRA_LOCUS9952</name>
</gene>
<dbReference type="AlphaFoldDB" id="A0A9P0TMP2"/>
<comment type="caution">
    <text evidence="2">The sequence shown here is derived from an EMBL/GenBank/DDBJ whole genome shotgun (WGS) entry which is preliminary data.</text>
</comment>
<keyword evidence="3" id="KW-1185">Reference proteome</keyword>
<feature type="region of interest" description="Disordered" evidence="1">
    <location>
        <begin position="13"/>
        <end position="32"/>
    </location>
</feature>
<evidence type="ECO:0000256" key="1">
    <source>
        <dbReference type="SAM" id="MobiDB-lite"/>
    </source>
</evidence>
<protein>
    <submittedName>
        <fullName evidence="2">Uncharacterized protein</fullName>
    </submittedName>
</protein>
<dbReference type="Proteomes" id="UP001152562">
    <property type="component" value="Unassembled WGS sequence"/>
</dbReference>
<feature type="region of interest" description="Disordered" evidence="1">
    <location>
        <begin position="49"/>
        <end position="77"/>
    </location>
</feature>
<accession>A0A9P0TMP2</accession>
<sequence>MGPFVSEIAFPQRKTLHNENEASDTTRFPNHFRPPSAFVGYLRARQLTGPMSERDATRQPAHAQERRRTAHYAAAAI</sequence>
<organism evidence="2 3">
    <name type="scientific">Pieris brassicae</name>
    <name type="common">White butterfly</name>
    <name type="synonym">Large white butterfly</name>
    <dbReference type="NCBI Taxonomy" id="7116"/>
    <lineage>
        <taxon>Eukaryota</taxon>
        <taxon>Metazoa</taxon>
        <taxon>Ecdysozoa</taxon>
        <taxon>Arthropoda</taxon>
        <taxon>Hexapoda</taxon>
        <taxon>Insecta</taxon>
        <taxon>Pterygota</taxon>
        <taxon>Neoptera</taxon>
        <taxon>Endopterygota</taxon>
        <taxon>Lepidoptera</taxon>
        <taxon>Glossata</taxon>
        <taxon>Ditrysia</taxon>
        <taxon>Papilionoidea</taxon>
        <taxon>Pieridae</taxon>
        <taxon>Pierinae</taxon>
        <taxon>Pieris</taxon>
    </lineage>
</organism>
<proteinExistence type="predicted"/>
<dbReference type="EMBL" id="CALOZG010000034">
    <property type="protein sequence ID" value="CAH4033701.1"/>
    <property type="molecule type" value="Genomic_DNA"/>
</dbReference>
<evidence type="ECO:0000313" key="3">
    <source>
        <dbReference type="Proteomes" id="UP001152562"/>
    </source>
</evidence>
<reference evidence="2" key="1">
    <citation type="submission" date="2022-05" db="EMBL/GenBank/DDBJ databases">
        <authorList>
            <person name="Okamura Y."/>
        </authorList>
    </citation>
    <scope>NUCLEOTIDE SEQUENCE</scope>
</reference>
<feature type="compositionally biased region" description="Basic and acidic residues" evidence="1">
    <location>
        <begin position="52"/>
        <end position="67"/>
    </location>
</feature>
<name>A0A9P0TMP2_PIEBR</name>